<evidence type="ECO:0000256" key="9">
    <source>
        <dbReference type="ARBA" id="ARBA00022967"/>
    </source>
</evidence>
<evidence type="ECO:0000313" key="12">
    <source>
        <dbReference type="EMBL" id="KXK65894.1"/>
    </source>
</evidence>
<keyword evidence="8" id="KW-0067">ATP-binding</keyword>
<dbReference type="SMART" id="SM00382">
    <property type="entry name" value="AAA"/>
    <property type="match status" value="2"/>
</dbReference>
<evidence type="ECO:0000256" key="3">
    <source>
        <dbReference type="ARBA" id="ARBA00022448"/>
    </source>
</evidence>
<evidence type="ECO:0000313" key="13">
    <source>
        <dbReference type="Proteomes" id="UP000070366"/>
    </source>
</evidence>
<keyword evidence="10" id="KW-0472">Membrane</keyword>
<dbReference type="PATRIC" id="fig|626937.4.peg.1173"/>
<dbReference type="InterPro" id="IPR003439">
    <property type="entry name" value="ABC_transporter-like_ATP-bd"/>
</dbReference>
<dbReference type="InterPro" id="IPR050107">
    <property type="entry name" value="ABC_carbohydrate_import_ATPase"/>
</dbReference>
<dbReference type="CDD" id="cd03216">
    <property type="entry name" value="ABC_Carb_Monos_I"/>
    <property type="match status" value="1"/>
</dbReference>
<dbReference type="CDD" id="cd03215">
    <property type="entry name" value="ABC_Carb_Monos_II"/>
    <property type="match status" value="1"/>
</dbReference>
<dbReference type="EMBL" id="LSZW01000054">
    <property type="protein sequence ID" value="KXK65894.1"/>
    <property type="molecule type" value="Genomic_DNA"/>
</dbReference>
<proteinExistence type="predicted"/>
<feature type="domain" description="ABC transporter" evidence="11">
    <location>
        <begin position="245"/>
        <end position="500"/>
    </location>
</feature>
<dbReference type="AlphaFoldDB" id="A0A136Q5M8"/>
<dbReference type="PROSITE" id="PS00211">
    <property type="entry name" value="ABC_TRANSPORTER_1"/>
    <property type="match status" value="1"/>
</dbReference>
<organism evidence="12 13">
    <name type="scientific">Christensenella minuta</name>
    <dbReference type="NCBI Taxonomy" id="626937"/>
    <lineage>
        <taxon>Bacteria</taxon>
        <taxon>Bacillati</taxon>
        <taxon>Bacillota</taxon>
        <taxon>Clostridia</taxon>
        <taxon>Christensenellales</taxon>
        <taxon>Christensenellaceae</taxon>
        <taxon>Christensenella</taxon>
    </lineage>
</organism>
<dbReference type="SUPFAM" id="SSF52540">
    <property type="entry name" value="P-loop containing nucleoside triphosphate hydrolases"/>
    <property type="match status" value="2"/>
</dbReference>
<reference evidence="12 13" key="1">
    <citation type="submission" date="2016-02" db="EMBL/GenBank/DDBJ databases">
        <authorList>
            <person name="Wen L."/>
            <person name="He K."/>
            <person name="Yang H."/>
        </authorList>
    </citation>
    <scope>NUCLEOTIDE SEQUENCE [LARGE SCALE GENOMIC DNA]</scope>
    <source>
        <strain evidence="12 13">DSM 22607</strain>
    </source>
</reference>
<evidence type="ECO:0000259" key="11">
    <source>
        <dbReference type="PROSITE" id="PS50893"/>
    </source>
</evidence>
<dbReference type="STRING" id="626937.HMPREF3293_01186"/>
<dbReference type="PROSITE" id="PS50893">
    <property type="entry name" value="ABC_TRANSPORTER_2"/>
    <property type="match status" value="2"/>
</dbReference>
<feature type="domain" description="ABC transporter" evidence="11">
    <location>
        <begin position="9"/>
        <end position="246"/>
    </location>
</feature>
<dbReference type="FunFam" id="3.40.50.300:FF:000126">
    <property type="entry name" value="Galactose/methyl galactoside import ATP-binding protein MglA"/>
    <property type="match status" value="1"/>
</dbReference>
<name>A0A136Q5M8_9FIRM</name>
<gene>
    <name evidence="12" type="ORF">HMPREF3293_01186</name>
</gene>
<dbReference type="Gene3D" id="3.40.50.300">
    <property type="entry name" value="P-loop containing nucleotide triphosphate hydrolases"/>
    <property type="match status" value="2"/>
</dbReference>
<dbReference type="GO" id="GO:0015749">
    <property type="term" value="P:monosaccharide transmembrane transport"/>
    <property type="evidence" value="ECO:0007669"/>
    <property type="project" value="UniProtKB-ARBA"/>
</dbReference>
<dbReference type="InterPro" id="IPR003593">
    <property type="entry name" value="AAA+_ATPase"/>
</dbReference>
<dbReference type="GO" id="GO:0016887">
    <property type="term" value="F:ATP hydrolysis activity"/>
    <property type="evidence" value="ECO:0007669"/>
    <property type="project" value="InterPro"/>
</dbReference>
<keyword evidence="9" id="KW-1278">Translocase</keyword>
<dbReference type="RefSeq" id="WP_330384532.1">
    <property type="nucleotide sequence ID" value="NZ_CABMOF010000001.1"/>
</dbReference>
<evidence type="ECO:0000256" key="1">
    <source>
        <dbReference type="ARBA" id="ARBA00004202"/>
    </source>
</evidence>
<keyword evidence="5" id="KW-0762">Sugar transport</keyword>
<comment type="caution">
    <text evidence="12">The sequence shown here is derived from an EMBL/GenBank/DDBJ whole genome shotgun (WGS) entry which is preliminary data.</text>
</comment>
<dbReference type="FunFam" id="3.40.50.300:FF:000127">
    <property type="entry name" value="Ribose import ATP-binding protein RbsA"/>
    <property type="match status" value="1"/>
</dbReference>
<dbReference type="GO" id="GO:0005886">
    <property type="term" value="C:plasma membrane"/>
    <property type="evidence" value="ECO:0007669"/>
    <property type="project" value="UniProtKB-SubCell"/>
</dbReference>
<dbReference type="InterPro" id="IPR017871">
    <property type="entry name" value="ABC_transporter-like_CS"/>
</dbReference>
<keyword evidence="3" id="KW-0813">Transport</keyword>
<evidence type="ECO:0000256" key="10">
    <source>
        <dbReference type="ARBA" id="ARBA00023136"/>
    </source>
</evidence>
<dbReference type="GO" id="GO:0005524">
    <property type="term" value="F:ATP binding"/>
    <property type="evidence" value="ECO:0007669"/>
    <property type="project" value="UniProtKB-KW"/>
</dbReference>
<keyword evidence="4" id="KW-1003">Cell membrane</keyword>
<sequence length="502" mass="55200">MKNLEKTILKMEGVSKSFPGVKALDGAAIEVREGEVHALMGENGAGKSTFMKILNGLLEPDEGSIEFAGQKVRIHSPSEALKLGIAMIYQELNPIKDMTIADNIFLGREYTRGNSVFVDKGRAEAEADKLLKEFGMPVGARTHMRELSIAQMQMIEIIKAVSSGAKLIVMDEPTSSLTDEEITILFQTIHDLKQNNVAVIYISHRLEEIFQIADTVTVLRDGKYIDSKKTEALDRDSLINMMVGRKLDNIFPKKIVGIGNTVLEVKNLTRKSVFEDISFNVRAGEIVGFYGLVGAGRSEVMRAVFGLDRADCGEIWMDGRRIRVRKPQDAIANGIALVTEDRKDTGLVLCRSIRENIALPSLGEFCRGAFLDKEKESERCKEIAGRLTVKMSGLAQEAGNLSGGNQQKVVLCKWMMKSPKLLILDEPTRGIDVGAKAEIHSLMGDFAKAGMAIVMISSELPEIIGMSDRIIVMGEGKIKGEFKIGEYSQDDILKCALGGKKQ</sequence>
<evidence type="ECO:0000256" key="8">
    <source>
        <dbReference type="ARBA" id="ARBA00022840"/>
    </source>
</evidence>
<evidence type="ECO:0000256" key="5">
    <source>
        <dbReference type="ARBA" id="ARBA00022597"/>
    </source>
</evidence>
<dbReference type="InterPro" id="IPR027417">
    <property type="entry name" value="P-loop_NTPase"/>
</dbReference>
<comment type="subcellular location">
    <subcellularLocation>
        <location evidence="2">Cell inner membrane</location>
    </subcellularLocation>
    <subcellularLocation>
        <location evidence="1">Cell membrane</location>
        <topology evidence="1">Peripheral membrane protein</topology>
    </subcellularLocation>
</comment>
<dbReference type="Pfam" id="PF00005">
    <property type="entry name" value="ABC_tran"/>
    <property type="match status" value="2"/>
</dbReference>
<evidence type="ECO:0000256" key="6">
    <source>
        <dbReference type="ARBA" id="ARBA00022737"/>
    </source>
</evidence>
<evidence type="ECO:0000256" key="2">
    <source>
        <dbReference type="ARBA" id="ARBA00004533"/>
    </source>
</evidence>
<keyword evidence="7" id="KW-0547">Nucleotide-binding</keyword>
<dbReference type="PANTHER" id="PTHR43790">
    <property type="entry name" value="CARBOHYDRATE TRANSPORT ATP-BINDING PROTEIN MG119-RELATED"/>
    <property type="match status" value="1"/>
</dbReference>
<evidence type="ECO:0000256" key="4">
    <source>
        <dbReference type="ARBA" id="ARBA00022475"/>
    </source>
</evidence>
<dbReference type="PANTHER" id="PTHR43790:SF3">
    <property type="entry name" value="D-ALLOSE IMPORT ATP-BINDING PROTEIN ALSA-RELATED"/>
    <property type="match status" value="1"/>
</dbReference>
<protein>
    <submittedName>
        <fullName evidence="12">Putative sugar ABC transporter, ATP binding protein</fullName>
    </submittedName>
</protein>
<keyword evidence="6" id="KW-0677">Repeat</keyword>
<accession>A0A136Q5M8</accession>
<keyword evidence="13" id="KW-1185">Reference proteome</keyword>
<dbReference type="Proteomes" id="UP000070366">
    <property type="component" value="Unassembled WGS sequence"/>
</dbReference>
<evidence type="ECO:0000256" key="7">
    <source>
        <dbReference type="ARBA" id="ARBA00022741"/>
    </source>
</evidence>